<protein>
    <recommendedName>
        <fullName evidence="3">Carboxypeptidase-like regulatory domain-containing protein</fullName>
    </recommendedName>
</protein>
<proteinExistence type="predicted"/>
<dbReference type="Gene3D" id="2.60.40.1120">
    <property type="entry name" value="Carboxypeptidase-like, regulatory domain"/>
    <property type="match status" value="1"/>
</dbReference>
<keyword evidence="2" id="KW-1185">Reference proteome</keyword>
<evidence type="ECO:0000313" key="1">
    <source>
        <dbReference type="EMBL" id="KPM48661.1"/>
    </source>
</evidence>
<evidence type="ECO:0000313" key="2">
    <source>
        <dbReference type="Proteomes" id="UP000050454"/>
    </source>
</evidence>
<evidence type="ECO:0008006" key="3">
    <source>
        <dbReference type="Google" id="ProtNLM"/>
    </source>
</evidence>
<name>A0A0P7C358_9BACT</name>
<gene>
    <name evidence="1" type="ORF">AFM12_08650</name>
</gene>
<accession>A0A0P7C358</accession>
<dbReference type="Pfam" id="PF13715">
    <property type="entry name" value="CarbopepD_reg_2"/>
    <property type="match status" value="1"/>
</dbReference>
<dbReference type="STRING" id="1605367.AFM12_08650"/>
<dbReference type="SUPFAM" id="SSF49464">
    <property type="entry name" value="Carboxypeptidase regulatory domain-like"/>
    <property type="match status" value="1"/>
</dbReference>
<sequence length="235" mass="26367">MAQKQWSVFGKVVNQENGKPISSLTVTNQRTSHVVVTNAEGDFYIRAAEGDSLIITGIGYGRQAVYWDKSIEDLVVGIEQTAIGLAEVVVKDKRTETIEREIKEFLENPHNSATMKRDIMGNLVQLSGSGGLGGGAGISIDALYDLWSKEGKNRRKAAELEYQDLKRFYITLRYNKGKVATITKLTEPDLTEFMNYCKLDDGFILEASDYDLTYQILMCLREYNNTASFPGVRRN</sequence>
<dbReference type="InterPro" id="IPR008969">
    <property type="entry name" value="CarboxyPept-like_regulatory"/>
</dbReference>
<dbReference type="AlphaFoldDB" id="A0A0P7C358"/>
<dbReference type="EMBL" id="LGTQ01000006">
    <property type="protein sequence ID" value="KPM48661.1"/>
    <property type="molecule type" value="Genomic_DNA"/>
</dbReference>
<comment type="caution">
    <text evidence="1">The sequence shown here is derived from an EMBL/GenBank/DDBJ whole genome shotgun (WGS) entry which is preliminary data.</text>
</comment>
<reference evidence="1 2" key="1">
    <citation type="submission" date="2015-07" db="EMBL/GenBank/DDBJ databases">
        <title>The draft genome sequence of Leadbetterella sp. JN14-9.</title>
        <authorList>
            <person name="Liu Y."/>
            <person name="Du J."/>
            <person name="Shao Z."/>
        </authorList>
    </citation>
    <scope>NUCLEOTIDE SEQUENCE [LARGE SCALE GENOMIC DNA]</scope>
    <source>
        <strain evidence="1 2">JN14-9</strain>
    </source>
</reference>
<organism evidence="1 2">
    <name type="scientific">Jiulongibacter sediminis</name>
    <dbReference type="NCBI Taxonomy" id="1605367"/>
    <lineage>
        <taxon>Bacteria</taxon>
        <taxon>Pseudomonadati</taxon>
        <taxon>Bacteroidota</taxon>
        <taxon>Cytophagia</taxon>
        <taxon>Cytophagales</taxon>
        <taxon>Leadbetterellaceae</taxon>
        <taxon>Jiulongibacter</taxon>
    </lineage>
</organism>
<dbReference type="Proteomes" id="UP000050454">
    <property type="component" value="Unassembled WGS sequence"/>
</dbReference>